<sequence>MRILGIDPGYAIMGFAVVEIVEKSIKFVDCGVVVTSPKLTFPERLEKIFEETMKLFKKYKPDIAAIEDLYFRNNQKTAICVAQSRGVMVLASKISGVVVVSYTPAQIKMAVTGCGKAKKFEIISSMRTLLKLNFDPTPDDAADAIAIAVCHAGKVNELHQGDE</sequence>
<dbReference type="Gene3D" id="3.30.420.10">
    <property type="entry name" value="Ribonuclease H-like superfamily/Ribonuclease H"/>
    <property type="match status" value="1"/>
</dbReference>
<evidence type="ECO:0000256" key="6">
    <source>
        <dbReference type="ARBA" id="ARBA00022763"/>
    </source>
</evidence>
<comment type="function">
    <text evidence="13">The RuvA-RuvB-RuvC complex processes Holliday junction (HJ) DNA during genetic recombination and DNA repair. Endonuclease that resolves HJ intermediates. Cleaves cruciform DNA by making single-stranded nicks across the HJ at symmetrical positions within the homologous arms, yielding a 5'-phosphate and a 3'-hydroxyl group; requires a central core of homology in the junction. The consensus cleavage sequence is 5'-(A/T)TT(C/G)-3'. Cleavage occurs on the 3'-side of the TT dinucleotide at the point of strand exchange. HJ branch migration catalyzed by RuvA-RuvB allows RuvC to scan DNA until it finds its consensus sequence, where it cleaves and resolves the cruciform DNA.</text>
</comment>
<comment type="cofactor">
    <cofactor evidence="13">
        <name>Mg(2+)</name>
        <dbReference type="ChEBI" id="CHEBI:18420"/>
    </cofactor>
    <text evidence="13">Binds 2 Mg(2+) ion per subunit.</text>
</comment>
<comment type="subcellular location">
    <subcellularLocation>
        <location evidence="13">Cytoplasm</location>
    </subcellularLocation>
</comment>
<dbReference type="GO" id="GO:0005737">
    <property type="term" value="C:cytoplasm"/>
    <property type="evidence" value="ECO:0007669"/>
    <property type="project" value="UniProtKB-SubCell"/>
</dbReference>
<keyword evidence="8 13" id="KW-0460">Magnesium</keyword>
<evidence type="ECO:0000256" key="3">
    <source>
        <dbReference type="ARBA" id="ARBA00022722"/>
    </source>
</evidence>
<keyword evidence="7 13" id="KW-0378">Hydrolase</keyword>
<dbReference type="PRINTS" id="PR00696">
    <property type="entry name" value="RSOLVASERUVC"/>
</dbReference>
<gene>
    <name evidence="13" type="primary">ruvC</name>
    <name evidence="15" type="ORF">CfP315_0561</name>
</gene>
<dbReference type="EC" id="3.1.21.10" evidence="13 14"/>
<keyword evidence="10 13" id="KW-0233">DNA recombination</keyword>
<evidence type="ECO:0000256" key="1">
    <source>
        <dbReference type="ARBA" id="ARBA00009518"/>
    </source>
</evidence>
<dbReference type="GO" id="GO:0006310">
    <property type="term" value="P:DNA recombination"/>
    <property type="evidence" value="ECO:0007669"/>
    <property type="project" value="UniProtKB-UniRule"/>
</dbReference>
<organism evidence="15">
    <name type="scientific">Candidatus Improbicoccus pseudotrichonymphae</name>
    <dbReference type="NCBI Taxonomy" id="3033792"/>
    <lineage>
        <taxon>Bacteria</taxon>
        <taxon>Bacillati</taxon>
        <taxon>Bacillota</taxon>
        <taxon>Clostridia</taxon>
        <taxon>Candidatus Improbicoccus</taxon>
    </lineage>
</organism>
<keyword evidence="2 13" id="KW-0963">Cytoplasm</keyword>
<dbReference type="NCBIfam" id="NF000711">
    <property type="entry name" value="PRK00039.2-1"/>
    <property type="match status" value="1"/>
</dbReference>
<evidence type="ECO:0000256" key="10">
    <source>
        <dbReference type="ARBA" id="ARBA00023172"/>
    </source>
</evidence>
<keyword evidence="3 13" id="KW-0540">Nuclease</keyword>
<keyword evidence="11 13" id="KW-0234">DNA repair</keyword>
<comment type="similarity">
    <text evidence="1 13">Belongs to the RuvC family.</text>
</comment>
<protein>
    <recommendedName>
        <fullName evidence="13 14">Crossover junction endodeoxyribonuclease RuvC</fullName>
        <ecNumber evidence="13 14">3.1.21.10</ecNumber>
    </recommendedName>
    <alternativeName>
        <fullName evidence="13">Holliday junction nuclease RuvC</fullName>
    </alternativeName>
    <alternativeName>
        <fullName evidence="13">Holliday junction resolvase RuvC</fullName>
    </alternativeName>
</protein>
<feature type="binding site" evidence="13">
    <location>
        <position position="7"/>
    </location>
    <ligand>
        <name>Mg(2+)</name>
        <dbReference type="ChEBI" id="CHEBI:18420"/>
        <label>1</label>
    </ligand>
</feature>
<evidence type="ECO:0000256" key="13">
    <source>
        <dbReference type="HAMAP-Rule" id="MF_00034"/>
    </source>
</evidence>
<dbReference type="GO" id="GO:0003677">
    <property type="term" value="F:DNA binding"/>
    <property type="evidence" value="ECO:0007669"/>
    <property type="project" value="UniProtKB-KW"/>
</dbReference>
<keyword evidence="9 13" id="KW-0238">DNA-binding</keyword>
<evidence type="ECO:0000256" key="7">
    <source>
        <dbReference type="ARBA" id="ARBA00022801"/>
    </source>
</evidence>
<dbReference type="PROSITE" id="PS01321">
    <property type="entry name" value="RUVC"/>
    <property type="match status" value="1"/>
</dbReference>
<evidence type="ECO:0000256" key="14">
    <source>
        <dbReference type="NCBIfam" id="TIGR00228"/>
    </source>
</evidence>
<name>A0AA48HV69_9FIRM</name>
<evidence type="ECO:0000256" key="5">
    <source>
        <dbReference type="ARBA" id="ARBA00022759"/>
    </source>
</evidence>
<dbReference type="PANTHER" id="PTHR30194:SF3">
    <property type="entry name" value="CROSSOVER JUNCTION ENDODEOXYRIBONUCLEASE RUVC"/>
    <property type="match status" value="1"/>
</dbReference>
<dbReference type="NCBIfam" id="TIGR00228">
    <property type="entry name" value="ruvC"/>
    <property type="match status" value="1"/>
</dbReference>
<proteinExistence type="inferred from homology"/>
<keyword evidence="5 13" id="KW-0255">Endonuclease</keyword>
<dbReference type="GO" id="GO:0000287">
    <property type="term" value="F:magnesium ion binding"/>
    <property type="evidence" value="ECO:0007669"/>
    <property type="project" value="UniProtKB-UniRule"/>
</dbReference>
<dbReference type="InterPro" id="IPR002176">
    <property type="entry name" value="X-over_junc_endoDNase_RuvC"/>
</dbReference>
<evidence type="ECO:0000256" key="4">
    <source>
        <dbReference type="ARBA" id="ARBA00022723"/>
    </source>
</evidence>
<dbReference type="AlphaFoldDB" id="A0AA48HV69"/>
<dbReference type="Pfam" id="PF02075">
    <property type="entry name" value="RuvC"/>
    <property type="match status" value="1"/>
</dbReference>
<keyword evidence="4 13" id="KW-0479">Metal-binding</keyword>
<dbReference type="CDD" id="cd16962">
    <property type="entry name" value="RuvC"/>
    <property type="match status" value="1"/>
</dbReference>
<dbReference type="HAMAP" id="MF_00034">
    <property type="entry name" value="RuvC"/>
    <property type="match status" value="1"/>
</dbReference>
<feature type="active site" evidence="13">
    <location>
        <position position="67"/>
    </location>
</feature>
<evidence type="ECO:0000256" key="11">
    <source>
        <dbReference type="ARBA" id="ARBA00023204"/>
    </source>
</evidence>
<feature type="binding site" evidence="13">
    <location>
        <position position="140"/>
    </location>
    <ligand>
        <name>Mg(2+)</name>
        <dbReference type="ChEBI" id="CHEBI:18420"/>
        <label>1</label>
    </ligand>
</feature>
<dbReference type="PANTHER" id="PTHR30194">
    <property type="entry name" value="CROSSOVER JUNCTION ENDODEOXYRIBONUCLEASE RUVC"/>
    <property type="match status" value="1"/>
</dbReference>
<dbReference type="InterPro" id="IPR012337">
    <property type="entry name" value="RNaseH-like_sf"/>
</dbReference>
<evidence type="ECO:0000256" key="9">
    <source>
        <dbReference type="ARBA" id="ARBA00023125"/>
    </source>
</evidence>
<evidence type="ECO:0000256" key="12">
    <source>
        <dbReference type="ARBA" id="ARBA00029354"/>
    </source>
</evidence>
<dbReference type="FunFam" id="3.30.420.10:FF:000002">
    <property type="entry name" value="Crossover junction endodeoxyribonuclease RuvC"/>
    <property type="match status" value="1"/>
</dbReference>
<dbReference type="GO" id="GO:0008821">
    <property type="term" value="F:crossover junction DNA endonuclease activity"/>
    <property type="evidence" value="ECO:0007669"/>
    <property type="project" value="UniProtKB-UniRule"/>
</dbReference>
<feature type="binding site" evidence="13">
    <location>
        <position position="67"/>
    </location>
    <ligand>
        <name>Mg(2+)</name>
        <dbReference type="ChEBI" id="CHEBI:18420"/>
        <label>2</label>
    </ligand>
</feature>
<evidence type="ECO:0000313" key="15">
    <source>
        <dbReference type="EMBL" id="BED91996.1"/>
    </source>
</evidence>
<dbReference type="InterPro" id="IPR020563">
    <property type="entry name" value="X-over_junc_endoDNase_Mg_BS"/>
</dbReference>
<dbReference type="KEGG" id="ips:CfP315_0561"/>
<reference evidence="15" key="1">
    <citation type="journal article" date="2023" name="ISME J.">
        <title>Emergence of putative energy parasites within Clostridia revealed by genome analysis of a novel endosymbiotic clade.</title>
        <authorList>
            <person name="Takahashi K."/>
            <person name="Kuwahara H."/>
            <person name="Horikawa Y."/>
            <person name="Izawa K."/>
            <person name="Kato D."/>
            <person name="Inagaki T."/>
            <person name="Yuki M."/>
            <person name="Ohkuma M."/>
            <person name="Hongoh Y."/>
        </authorList>
    </citation>
    <scope>NUCLEOTIDE SEQUENCE</scope>
    <source>
        <strain evidence="15">CfP3-15</strain>
    </source>
</reference>
<keyword evidence="6 13" id="KW-0227">DNA damage</keyword>
<dbReference type="GO" id="GO:0006281">
    <property type="term" value="P:DNA repair"/>
    <property type="evidence" value="ECO:0007669"/>
    <property type="project" value="UniProtKB-UniRule"/>
</dbReference>
<feature type="active site" evidence="13">
    <location>
        <position position="140"/>
    </location>
</feature>
<comment type="catalytic activity">
    <reaction evidence="12 13">
        <text>Endonucleolytic cleavage at a junction such as a reciprocal single-stranded crossover between two homologous DNA duplexes (Holliday junction).</text>
        <dbReference type="EC" id="3.1.21.10"/>
    </reaction>
</comment>
<evidence type="ECO:0000256" key="2">
    <source>
        <dbReference type="ARBA" id="ARBA00022490"/>
    </source>
</evidence>
<dbReference type="SUPFAM" id="SSF53098">
    <property type="entry name" value="Ribonuclease H-like"/>
    <property type="match status" value="1"/>
</dbReference>
<comment type="subunit">
    <text evidence="13">Homodimer which binds Holliday junction (HJ) DNA. The HJ becomes 2-fold symmetrical on binding to RuvC with unstacked arms; it has a different conformation from HJ DNA in complex with RuvA. In the full resolvosome a probable DNA-RuvA(4)-RuvB(12)-RuvC(2) complex forms which resolves the HJ.</text>
</comment>
<dbReference type="InterPro" id="IPR036397">
    <property type="entry name" value="RNaseH_sf"/>
</dbReference>
<accession>A0AA48HV69</accession>
<feature type="active site" evidence="13">
    <location>
        <position position="7"/>
    </location>
</feature>
<evidence type="ECO:0000256" key="8">
    <source>
        <dbReference type="ARBA" id="ARBA00022842"/>
    </source>
</evidence>
<dbReference type="Proteomes" id="UP001337580">
    <property type="component" value="Chromosome"/>
</dbReference>
<dbReference type="GO" id="GO:0048476">
    <property type="term" value="C:Holliday junction resolvase complex"/>
    <property type="evidence" value="ECO:0007669"/>
    <property type="project" value="UniProtKB-UniRule"/>
</dbReference>
<dbReference type="EMBL" id="AP027924">
    <property type="protein sequence ID" value="BED91996.1"/>
    <property type="molecule type" value="Genomic_DNA"/>
</dbReference>